<organism evidence="2 3">
    <name type="scientific">Candidatus Nealsonbacteria bacterium CG_4_10_14_0_2_um_filter_38_17</name>
    <dbReference type="NCBI Taxonomy" id="1974680"/>
    <lineage>
        <taxon>Bacteria</taxon>
        <taxon>Candidatus Nealsoniibacteriota</taxon>
    </lineage>
</organism>
<name>A0A2M7UXY1_9BACT</name>
<gene>
    <name evidence="2" type="ORF">COX90_02430</name>
</gene>
<evidence type="ECO:0000313" key="2">
    <source>
        <dbReference type="EMBL" id="PIZ88836.1"/>
    </source>
</evidence>
<evidence type="ECO:0000256" key="1">
    <source>
        <dbReference type="SAM" id="SignalP"/>
    </source>
</evidence>
<dbReference type="AlphaFoldDB" id="A0A2M7UXY1"/>
<protein>
    <submittedName>
        <fullName evidence="2">Uncharacterized protein</fullName>
    </submittedName>
</protein>
<sequence>MKKSSIILVTSLLVLGLLVLSPMAQANGNGVSLSSRKAEVKTIQAEINDVTDPRFENAYQICINSETGLADPERCHYWSYYYSIRIISPNGGEVWNRNQVQTIKWDVVYSPAVEKQNQQDVMPHYPYWHQVSIDLFRQENRVGYCPLQSNGCVEKSSAPTFIFVKHIATVDLSPMSYNWTIPSDVPDGTNYVIRISPFEPWVLMDSDLKGYEEQKEIWPMPPYPYWNWGDQSDGTFTITGGPVIPTPTPTPTPTISPTPTPTPTPIPDFSEVISLLEKLSREIAKLIELLKGLK</sequence>
<dbReference type="Proteomes" id="UP000230760">
    <property type="component" value="Unassembled WGS sequence"/>
</dbReference>
<keyword evidence="1" id="KW-0732">Signal</keyword>
<evidence type="ECO:0000313" key="3">
    <source>
        <dbReference type="Proteomes" id="UP000230760"/>
    </source>
</evidence>
<feature type="chain" id="PRO_5014676344" evidence="1">
    <location>
        <begin position="27"/>
        <end position="294"/>
    </location>
</feature>
<feature type="signal peptide" evidence="1">
    <location>
        <begin position="1"/>
        <end position="26"/>
    </location>
</feature>
<comment type="caution">
    <text evidence="2">The sequence shown here is derived from an EMBL/GenBank/DDBJ whole genome shotgun (WGS) entry which is preliminary data.</text>
</comment>
<reference evidence="3" key="1">
    <citation type="submission" date="2017-09" db="EMBL/GenBank/DDBJ databases">
        <title>Depth-based differentiation of microbial function through sediment-hosted aquifers and enrichment of novel symbionts in the deep terrestrial subsurface.</title>
        <authorList>
            <person name="Probst A.J."/>
            <person name="Ladd B."/>
            <person name="Jarett J.K."/>
            <person name="Geller-Mcgrath D.E."/>
            <person name="Sieber C.M.K."/>
            <person name="Emerson J.B."/>
            <person name="Anantharaman K."/>
            <person name="Thomas B.C."/>
            <person name="Malmstrom R."/>
            <person name="Stieglmeier M."/>
            <person name="Klingl A."/>
            <person name="Woyke T."/>
            <person name="Ryan C.M."/>
            <person name="Banfield J.F."/>
        </authorList>
    </citation>
    <scope>NUCLEOTIDE SEQUENCE [LARGE SCALE GENOMIC DNA]</scope>
</reference>
<dbReference type="EMBL" id="PFPB01000043">
    <property type="protein sequence ID" value="PIZ88836.1"/>
    <property type="molecule type" value="Genomic_DNA"/>
</dbReference>
<proteinExistence type="predicted"/>
<accession>A0A2M7UXY1</accession>